<dbReference type="PANTHER" id="PTHR43884">
    <property type="entry name" value="ACYL-COA DEHYDROGENASE"/>
    <property type="match status" value="1"/>
</dbReference>
<dbReference type="SUPFAM" id="SSF56645">
    <property type="entry name" value="Acyl-CoA dehydrogenase NM domain-like"/>
    <property type="match status" value="1"/>
</dbReference>
<dbReference type="InterPro" id="IPR046373">
    <property type="entry name" value="Acyl-CoA_Oxase/DH_mid-dom_sf"/>
</dbReference>
<sequence length="339" mass="35908">MTPEEQEELRATVRSALQRDDAAAILAEQLGAFGLAVPEEHGGIGCTLADAQIICEELGRAASSVPYLSSAILVPQALLAAGAHDRLPALAEGAAKGALAWAENNTWDPAAIRAEVRDGRLYGTKEFVLDGAEADFFVVPALLDGSLALFEVADAAAASVEALVPMDQTRPQARVTFDGVPAALLSTDGEAVLERLLAVAAVALSGEQLGGAERCLELTLEYVKTREQFGRVIGSFQAIKHRLADMYVLVEAARSLSHDAARALAEDAPDLAERAAMAQSYCAEAFQTCAAETIQLHGGIGFTWEHAAHLYFKRAHGSAQLFGTPAWHRARLARKVLAA</sequence>
<dbReference type="EMBL" id="BAAAHH010000003">
    <property type="protein sequence ID" value="GAA0941162.1"/>
    <property type="molecule type" value="Genomic_DNA"/>
</dbReference>
<keyword evidence="5" id="KW-0560">Oxidoreductase</keyword>
<evidence type="ECO:0000256" key="2">
    <source>
        <dbReference type="ARBA" id="ARBA00009347"/>
    </source>
</evidence>
<keyword evidence="4" id="KW-0274">FAD</keyword>
<comment type="caution">
    <text evidence="8">The sequence shown here is derived from an EMBL/GenBank/DDBJ whole genome shotgun (WGS) entry which is preliminary data.</text>
</comment>
<dbReference type="Gene3D" id="1.20.140.10">
    <property type="entry name" value="Butyryl-CoA Dehydrogenase, subunit A, domain 3"/>
    <property type="match status" value="1"/>
</dbReference>
<comment type="cofactor">
    <cofactor evidence="1">
        <name>FAD</name>
        <dbReference type="ChEBI" id="CHEBI:57692"/>
    </cofactor>
</comment>
<evidence type="ECO:0000256" key="4">
    <source>
        <dbReference type="ARBA" id="ARBA00022827"/>
    </source>
</evidence>
<evidence type="ECO:0000313" key="8">
    <source>
        <dbReference type="EMBL" id="GAA0941162.1"/>
    </source>
</evidence>
<comment type="similarity">
    <text evidence="2">Belongs to the acyl-CoA dehydrogenase family.</text>
</comment>
<evidence type="ECO:0000259" key="7">
    <source>
        <dbReference type="Pfam" id="PF02771"/>
    </source>
</evidence>
<dbReference type="Pfam" id="PF02771">
    <property type="entry name" value="Acyl-CoA_dh_N"/>
    <property type="match status" value="1"/>
</dbReference>
<keyword evidence="3" id="KW-0285">Flavoprotein</keyword>
<evidence type="ECO:0000256" key="5">
    <source>
        <dbReference type="ARBA" id="ARBA00023002"/>
    </source>
</evidence>
<dbReference type="InterPro" id="IPR013786">
    <property type="entry name" value="AcylCoA_DH/ox_N"/>
</dbReference>
<dbReference type="InterPro" id="IPR036250">
    <property type="entry name" value="AcylCo_DH-like_C"/>
</dbReference>
<dbReference type="CDD" id="cd00567">
    <property type="entry name" value="ACAD"/>
    <property type="match status" value="1"/>
</dbReference>
<dbReference type="Pfam" id="PF00441">
    <property type="entry name" value="Acyl-CoA_dh_1"/>
    <property type="match status" value="1"/>
</dbReference>
<accession>A0ABN1QE65</accession>
<evidence type="ECO:0000259" key="6">
    <source>
        <dbReference type="Pfam" id="PF00441"/>
    </source>
</evidence>
<keyword evidence="9" id="KW-1185">Reference proteome</keyword>
<dbReference type="Gene3D" id="1.10.540.10">
    <property type="entry name" value="Acyl-CoA dehydrogenase/oxidase, N-terminal domain"/>
    <property type="match status" value="1"/>
</dbReference>
<dbReference type="Gene3D" id="2.40.110.10">
    <property type="entry name" value="Butyryl-CoA Dehydrogenase, subunit A, domain 2"/>
    <property type="match status" value="1"/>
</dbReference>
<dbReference type="PANTHER" id="PTHR43884:SF20">
    <property type="entry name" value="ACYL-COA DEHYDROGENASE FADE28"/>
    <property type="match status" value="1"/>
</dbReference>
<dbReference type="InterPro" id="IPR009075">
    <property type="entry name" value="AcylCo_DH/oxidase_C"/>
</dbReference>
<dbReference type="InterPro" id="IPR037069">
    <property type="entry name" value="AcylCoA_DH/ox_N_sf"/>
</dbReference>
<feature type="domain" description="Acyl-CoA dehydrogenase/oxidase C-terminal" evidence="6">
    <location>
        <begin position="189"/>
        <end position="336"/>
    </location>
</feature>
<dbReference type="SUPFAM" id="SSF47203">
    <property type="entry name" value="Acyl-CoA dehydrogenase C-terminal domain-like"/>
    <property type="match status" value="1"/>
</dbReference>
<dbReference type="RefSeq" id="WP_344237401.1">
    <property type="nucleotide sequence ID" value="NZ_BAAAHH010000003.1"/>
</dbReference>
<organism evidence="8 9">
    <name type="scientific">Actinocorallia libanotica</name>
    <dbReference type="NCBI Taxonomy" id="46162"/>
    <lineage>
        <taxon>Bacteria</taxon>
        <taxon>Bacillati</taxon>
        <taxon>Actinomycetota</taxon>
        <taxon>Actinomycetes</taxon>
        <taxon>Streptosporangiales</taxon>
        <taxon>Thermomonosporaceae</taxon>
        <taxon>Actinocorallia</taxon>
    </lineage>
</organism>
<proteinExistence type="inferred from homology"/>
<feature type="domain" description="Acyl-CoA dehydrogenase/oxidase N-terminal" evidence="7">
    <location>
        <begin position="27"/>
        <end position="83"/>
    </location>
</feature>
<dbReference type="Proteomes" id="UP001500665">
    <property type="component" value="Unassembled WGS sequence"/>
</dbReference>
<evidence type="ECO:0000256" key="3">
    <source>
        <dbReference type="ARBA" id="ARBA00022630"/>
    </source>
</evidence>
<gene>
    <name evidence="8" type="ORF">GCM10009550_11140</name>
</gene>
<evidence type="ECO:0000313" key="9">
    <source>
        <dbReference type="Proteomes" id="UP001500665"/>
    </source>
</evidence>
<reference evidence="8 9" key="1">
    <citation type="journal article" date="2019" name="Int. J. Syst. Evol. Microbiol.">
        <title>The Global Catalogue of Microorganisms (GCM) 10K type strain sequencing project: providing services to taxonomists for standard genome sequencing and annotation.</title>
        <authorList>
            <consortium name="The Broad Institute Genomics Platform"/>
            <consortium name="The Broad Institute Genome Sequencing Center for Infectious Disease"/>
            <person name="Wu L."/>
            <person name="Ma J."/>
        </authorList>
    </citation>
    <scope>NUCLEOTIDE SEQUENCE [LARGE SCALE GENOMIC DNA]</scope>
    <source>
        <strain evidence="8 9">JCM 10696</strain>
    </source>
</reference>
<dbReference type="InterPro" id="IPR009100">
    <property type="entry name" value="AcylCoA_DH/oxidase_NM_dom_sf"/>
</dbReference>
<protein>
    <submittedName>
        <fullName evidence="8">Acyl-CoA dehydrogenase family protein</fullName>
    </submittedName>
</protein>
<evidence type="ECO:0000256" key="1">
    <source>
        <dbReference type="ARBA" id="ARBA00001974"/>
    </source>
</evidence>
<name>A0ABN1QE65_9ACTN</name>